<dbReference type="Pfam" id="PF00106">
    <property type="entry name" value="adh_short"/>
    <property type="match status" value="1"/>
</dbReference>
<dbReference type="GO" id="GO:0016491">
    <property type="term" value="F:oxidoreductase activity"/>
    <property type="evidence" value="ECO:0007669"/>
    <property type="project" value="UniProtKB-KW"/>
</dbReference>
<sequence length="165" mass="17815">MVSLRGQTALITGASMGIGEAVALALANVGANLVLLSRSKDKLETVREKIMKQHPDVKIGTYPVDIQDYSLVDAAIESAISEIGHIDILINNAGLALGAPARFWELPVELIRQMNGTNISGLMYTTYFVLNKCMWPRKQGTIIRLQGLSAPPLTGRLTTTPTKLA</sequence>
<comment type="caution">
    <text evidence="3">The sequence shown here is derived from an EMBL/GenBank/DDBJ whole genome shotgun (WGS) entry which is preliminary data.</text>
</comment>
<dbReference type="Proteomes" id="UP000465221">
    <property type="component" value="Unassembled WGS sequence"/>
</dbReference>
<evidence type="ECO:0000256" key="1">
    <source>
        <dbReference type="ARBA" id="ARBA00006484"/>
    </source>
</evidence>
<comment type="similarity">
    <text evidence="1">Belongs to the short-chain dehydrogenases/reductases (SDR) family.</text>
</comment>
<protein>
    <submittedName>
        <fullName evidence="3">Uncharacterized oxidoreductase YMR226C</fullName>
    </submittedName>
</protein>
<organism evidence="3 4">
    <name type="scientific">Aspergillus udagawae</name>
    <dbReference type="NCBI Taxonomy" id="91492"/>
    <lineage>
        <taxon>Eukaryota</taxon>
        <taxon>Fungi</taxon>
        <taxon>Dikarya</taxon>
        <taxon>Ascomycota</taxon>
        <taxon>Pezizomycotina</taxon>
        <taxon>Eurotiomycetes</taxon>
        <taxon>Eurotiomycetidae</taxon>
        <taxon>Eurotiales</taxon>
        <taxon>Aspergillaceae</taxon>
        <taxon>Aspergillus</taxon>
        <taxon>Aspergillus subgen. Fumigati</taxon>
    </lineage>
</organism>
<dbReference type="InterPro" id="IPR002347">
    <property type="entry name" value="SDR_fam"/>
</dbReference>
<keyword evidence="2" id="KW-0560">Oxidoreductase</keyword>
<evidence type="ECO:0000313" key="3">
    <source>
        <dbReference type="EMBL" id="GFF57950.1"/>
    </source>
</evidence>
<gene>
    <name evidence="3" type="ORF">IFM46972_10954</name>
</gene>
<dbReference type="InterPro" id="IPR036291">
    <property type="entry name" value="NAD(P)-bd_dom_sf"/>
</dbReference>
<name>A0A8H3SF73_9EURO</name>
<reference evidence="3 4" key="1">
    <citation type="submission" date="2020-01" db="EMBL/GenBank/DDBJ databases">
        <title>Draft genome sequence of Aspergillus udagawae IFM 46972.</title>
        <authorList>
            <person name="Takahashi H."/>
            <person name="Yaguchi T."/>
        </authorList>
    </citation>
    <scope>NUCLEOTIDE SEQUENCE [LARGE SCALE GENOMIC DNA]</scope>
    <source>
        <strain evidence="3 4">IFM 46972</strain>
    </source>
</reference>
<dbReference type="AlphaFoldDB" id="A0A8H3SF73"/>
<dbReference type="SUPFAM" id="SSF51735">
    <property type="entry name" value="NAD(P)-binding Rossmann-fold domains"/>
    <property type="match status" value="1"/>
</dbReference>
<proteinExistence type="inferred from homology"/>
<dbReference type="PANTHER" id="PTHR43086">
    <property type="entry name" value="VERY-LONG-CHAIN 3-OXOOACYL-COA REDUCTASE"/>
    <property type="match status" value="1"/>
</dbReference>
<dbReference type="PANTHER" id="PTHR43086:SF3">
    <property type="entry name" value="NADP-DEPENDENT 3-HYDROXY ACID DEHYDROGENASE YDFG"/>
    <property type="match status" value="1"/>
</dbReference>
<evidence type="ECO:0000313" key="4">
    <source>
        <dbReference type="Proteomes" id="UP000465221"/>
    </source>
</evidence>
<dbReference type="PRINTS" id="PR00081">
    <property type="entry name" value="GDHRDH"/>
</dbReference>
<accession>A0A8H3SF73</accession>
<dbReference type="EMBL" id="BLKC01000162">
    <property type="protein sequence ID" value="GFF57950.1"/>
    <property type="molecule type" value="Genomic_DNA"/>
</dbReference>
<dbReference type="Gene3D" id="3.40.50.720">
    <property type="entry name" value="NAD(P)-binding Rossmann-like Domain"/>
    <property type="match status" value="1"/>
</dbReference>
<evidence type="ECO:0000256" key="2">
    <source>
        <dbReference type="ARBA" id="ARBA00023002"/>
    </source>
</evidence>